<dbReference type="GO" id="GO:0016020">
    <property type="term" value="C:membrane"/>
    <property type="evidence" value="ECO:0007669"/>
    <property type="project" value="UniProtKB-SubCell"/>
</dbReference>
<dbReference type="AlphaFoldDB" id="F4LQQ8"/>
<proteinExistence type="predicted"/>
<dbReference type="GO" id="GO:0016780">
    <property type="term" value="F:phosphotransferase activity, for other substituted phosphate groups"/>
    <property type="evidence" value="ECO:0007669"/>
    <property type="project" value="InterPro"/>
</dbReference>
<keyword evidence="2 7" id="KW-0808">Transferase</keyword>
<comment type="subcellular location">
    <subcellularLocation>
        <location evidence="1">Membrane</location>
        <topology evidence="1">Multi-pass membrane protein</topology>
    </subcellularLocation>
</comment>
<evidence type="ECO:0000256" key="5">
    <source>
        <dbReference type="ARBA" id="ARBA00023136"/>
    </source>
</evidence>
<dbReference type="OrthoDB" id="2679245at2"/>
<dbReference type="PATRIC" id="fig|1209989.3.peg.2401"/>
<keyword evidence="8" id="KW-1185">Reference proteome</keyword>
<feature type="transmembrane region" description="Helical" evidence="6">
    <location>
        <begin position="73"/>
        <end position="89"/>
    </location>
</feature>
<accession>L0S0V4</accession>
<feature type="transmembrane region" description="Helical" evidence="6">
    <location>
        <begin position="225"/>
        <end position="252"/>
    </location>
</feature>
<gene>
    <name evidence="7" type="ordered locus">TEPIRE1_2080</name>
</gene>
<dbReference type="EMBL" id="HF563609">
    <property type="protein sequence ID" value="CCP26905.1"/>
    <property type="molecule type" value="Genomic_DNA"/>
</dbReference>
<accession>F4LQQ8</accession>
<protein>
    <submittedName>
        <fullName evidence="7">Putative glycosyltransferase</fullName>
    </submittedName>
</protein>
<feature type="transmembrane region" description="Helical" evidence="6">
    <location>
        <begin position="109"/>
        <end position="131"/>
    </location>
</feature>
<evidence type="ECO:0000313" key="8">
    <source>
        <dbReference type="Proteomes" id="UP000010802"/>
    </source>
</evidence>
<keyword evidence="5 6" id="KW-0472">Membrane</keyword>
<evidence type="ECO:0000313" key="7">
    <source>
        <dbReference type="EMBL" id="CCP26905.1"/>
    </source>
</evidence>
<evidence type="ECO:0000256" key="3">
    <source>
        <dbReference type="ARBA" id="ARBA00022692"/>
    </source>
</evidence>
<dbReference type="HOGENOM" id="CLU_078449_0_0_9"/>
<evidence type="ECO:0000256" key="4">
    <source>
        <dbReference type="ARBA" id="ARBA00022989"/>
    </source>
</evidence>
<feature type="transmembrane region" description="Helical" evidence="6">
    <location>
        <begin position="188"/>
        <end position="205"/>
    </location>
</feature>
<dbReference type="STRING" id="1209989.TepRe1_1933"/>
<feature type="transmembrane region" description="Helical" evidence="6">
    <location>
        <begin position="138"/>
        <end position="158"/>
    </location>
</feature>
<keyword evidence="4 6" id="KW-1133">Transmembrane helix</keyword>
<feature type="transmembrane region" description="Helical" evidence="6">
    <location>
        <begin position="164"/>
        <end position="183"/>
    </location>
</feature>
<organism evidence="7 8">
    <name type="scientific">Tepidanaerobacter acetatoxydans (strain DSM 21804 / JCM 16047 / Re1)</name>
    <dbReference type="NCBI Taxonomy" id="1209989"/>
    <lineage>
        <taxon>Bacteria</taxon>
        <taxon>Bacillati</taxon>
        <taxon>Bacillota</taxon>
        <taxon>Clostridia</taxon>
        <taxon>Thermosediminibacterales</taxon>
        <taxon>Tepidanaerobacteraceae</taxon>
        <taxon>Tepidanaerobacter</taxon>
    </lineage>
</organism>
<reference evidence="8" key="1">
    <citation type="journal article" date="2013" name="Genome Announc.">
        <title>First genome sequence of a syntrophic acetate-oxidizing bacterium, Tepidanaerobacter acetatoxydans strain Re1.</title>
        <authorList>
            <person name="Manzoor S."/>
            <person name="Bongcam-Rudloff E."/>
            <person name="Schnurer A."/>
            <person name="Muller B."/>
        </authorList>
    </citation>
    <scope>NUCLEOTIDE SEQUENCE [LARGE SCALE GENOMIC DNA]</scope>
    <source>
        <strain evidence="8">Re1</strain>
    </source>
</reference>
<dbReference type="InterPro" id="IPR000715">
    <property type="entry name" value="Glycosyl_transferase_4"/>
</dbReference>
<name>F4LQQ8_TEPAE</name>
<sequence>MIYMCRFMIFFAAAIVSYALTPAFIDLFEGGGRLVKNYKGDMIPQGIGIMFSIQTLLWYALFLLLFKNGSANTLLVQFAITAASFIGFIDDMLGARDVLGFKGHFKSLFTGRLTTGALKAIVGLLVSFIISSNLTSNFLETVINTLTIALFTNFFNLLDLRPGRAIKVYIFSFLVISLGLVIIQKAVVILPFMPLLGIIIGYMPYDLKARCMMGDAGSNVLGISIGVLITSTFGLYVKILVLAFLIGIHVFTEKYSLTDLIKNNRFLNYLDNLGRS</sequence>
<dbReference type="eggNOG" id="COG0472">
    <property type="taxonomic scope" value="Bacteria"/>
</dbReference>
<dbReference type="KEGG" id="tep:TepRe1_1933"/>
<dbReference type="KEGG" id="tae:TepiRe1_2080"/>
<feature type="transmembrane region" description="Helical" evidence="6">
    <location>
        <begin position="7"/>
        <end position="25"/>
    </location>
</feature>
<dbReference type="Pfam" id="PF00953">
    <property type="entry name" value="Glycos_transf_4"/>
    <property type="match status" value="1"/>
</dbReference>
<evidence type="ECO:0000256" key="1">
    <source>
        <dbReference type="ARBA" id="ARBA00004141"/>
    </source>
</evidence>
<evidence type="ECO:0000256" key="2">
    <source>
        <dbReference type="ARBA" id="ARBA00022679"/>
    </source>
</evidence>
<feature type="transmembrane region" description="Helical" evidence="6">
    <location>
        <begin position="45"/>
        <end position="66"/>
    </location>
</feature>
<dbReference type="Proteomes" id="UP000010802">
    <property type="component" value="Chromosome"/>
</dbReference>
<evidence type="ECO:0000256" key="6">
    <source>
        <dbReference type="SAM" id="Phobius"/>
    </source>
</evidence>
<keyword evidence="3 6" id="KW-0812">Transmembrane</keyword>